<dbReference type="PANTHER" id="PTHR45138:SF24">
    <property type="entry name" value="DIGUANYLATE CYCLASE DGCC-RELATED"/>
    <property type="match status" value="1"/>
</dbReference>
<dbReference type="AlphaFoldDB" id="A0A1G6KTI0"/>
<sequence length="446" mass="51065">MNKLKEGISLRKIHNWLIVIAVVLSAFMIYSTYRLTSNFMHVRDALNENIALESAIDSLMEASDYLTENAQRFTVHGDRRYMDQYFKEALNSKRREQAIDEMQLDPKATAAMERLQEALRHSIKLMDREYYSMRLVVEAKGIKDYPDQIKQVKLTAEDAALSPDEKMHRAADLVLDDEYYEQKNWIRREVKNSLQAVEELIQTEETKALDGFQSELNLGRAGIILQILAIFFVVWLTASQGINPILHAVDQIKANSPIRETGANEFRYLANAYNNLYAIYRKSIANLNFKASHDELTGAYNRAGYDLLVSSLDMKSTYLMFFDLDNFKVINDTYGHEIGDKVLQKLVQVLKGSFRSDDYICRLGGDEFVVFMVHSDEMQRHLIEKKMEQINRELQTPGDGIPAFSASVGIVHGTQAADAEALLKKGDEAMYQSKKQGKHTFTFYTA</sequence>
<keyword evidence="4" id="KW-1185">Reference proteome</keyword>
<dbReference type="InterPro" id="IPR043128">
    <property type="entry name" value="Rev_trsase/Diguanyl_cyclase"/>
</dbReference>
<dbReference type="InterPro" id="IPR050469">
    <property type="entry name" value="Diguanylate_Cyclase"/>
</dbReference>
<dbReference type="GO" id="GO:0005886">
    <property type="term" value="C:plasma membrane"/>
    <property type="evidence" value="ECO:0007669"/>
    <property type="project" value="TreeGrafter"/>
</dbReference>
<reference evidence="4" key="1">
    <citation type="submission" date="2016-10" db="EMBL/GenBank/DDBJ databases">
        <authorList>
            <person name="Varghese N."/>
            <person name="Submissions S."/>
        </authorList>
    </citation>
    <scope>NUCLEOTIDE SEQUENCE [LARGE SCALE GENOMIC DNA]</scope>
    <source>
        <strain evidence="4">DSM 11005</strain>
    </source>
</reference>
<accession>A0A1G6KTI0</accession>
<dbReference type="GO" id="GO:0043709">
    <property type="term" value="P:cell adhesion involved in single-species biofilm formation"/>
    <property type="evidence" value="ECO:0007669"/>
    <property type="project" value="TreeGrafter"/>
</dbReference>
<dbReference type="GO" id="GO:1902201">
    <property type="term" value="P:negative regulation of bacterial-type flagellum-dependent cell motility"/>
    <property type="evidence" value="ECO:0007669"/>
    <property type="project" value="TreeGrafter"/>
</dbReference>
<proteinExistence type="predicted"/>
<evidence type="ECO:0000313" key="4">
    <source>
        <dbReference type="Proteomes" id="UP000198943"/>
    </source>
</evidence>
<dbReference type="EMBL" id="FMYW01000005">
    <property type="protein sequence ID" value="SDC34380.1"/>
    <property type="molecule type" value="Genomic_DNA"/>
</dbReference>
<dbReference type="Proteomes" id="UP000198943">
    <property type="component" value="Unassembled WGS sequence"/>
</dbReference>
<dbReference type="GO" id="GO:0052621">
    <property type="term" value="F:diguanylate cyclase activity"/>
    <property type="evidence" value="ECO:0007669"/>
    <property type="project" value="TreeGrafter"/>
</dbReference>
<keyword evidence="1" id="KW-0812">Transmembrane</keyword>
<dbReference type="SMART" id="SM00267">
    <property type="entry name" value="GGDEF"/>
    <property type="match status" value="1"/>
</dbReference>
<dbReference type="PROSITE" id="PS50887">
    <property type="entry name" value="GGDEF"/>
    <property type="match status" value="1"/>
</dbReference>
<dbReference type="SUPFAM" id="SSF55073">
    <property type="entry name" value="Nucleotide cyclase"/>
    <property type="match status" value="1"/>
</dbReference>
<evidence type="ECO:0000256" key="1">
    <source>
        <dbReference type="SAM" id="Phobius"/>
    </source>
</evidence>
<dbReference type="Gene3D" id="3.30.70.270">
    <property type="match status" value="1"/>
</dbReference>
<feature type="transmembrane region" description="Helical" evidence="1">
    <location>
        <begin position="13"/>
        <end position="33"/>
    </location>
</feature>
<gene>
    <name evidence="3" type="ORF">SAMN04487864_10599</name>
</gene>
<feature type="domain" description="GGDEF" evidence="2">
    <location>
        <begin position="315"/>
        <end position="446"/>
    </location>
</feature>
<name>A0A1G6KTI0_9FIRM</name>
<keyword evidence="1" id="KW-0472">Membrane</keyword>
<dbReference type="RefSeq" id="WP_093730033.1">
    <property type="nucleotide sequence ID" value="NZ_FMYW01000005.1"/>
</dbReference>
<dbReference type="PANTHER" id="PTHR45138">
    <property type="entry name" value="REGULATORY COMPONENTS OF SENSORY TRANSDUCTION SYSTEM"/>
    <property type="match status" value="1"/>
</dbReference>
<protein>
    <submittedName>
        <fullName evidence="3">Diguanylate cyclase (GGDEF) domain-containing protein</fullName>
    </submittedName>
</protein>
<dbReference type="InterPro" id="IPR029787">
    <property type="entry name" value="Nucleotide_cyclase"/>
</dbReference>
<dbReference type="OrthoDB" id="9804955at2"/>
<dbReference type="InterPro" id="IPR000160">
    <property type="entry name" value="GGDEF_dom"/>
</dbReference>
<evidence type="ECO:0000259" key="2">
    <source>
        <dbReference type="PROSITE" id="PS50887"/>
    </source>
</evidence>
<evidence type="ECO:0000313" key="3">
    <source>
        <dbReference type="EMBL" id="SDC34380.1"/>
    </source>
</evidence>
<dbReference type="Pfam" id="PF00990">
    <property type="entry name" value="GGDEF"/>
    <property type="match status" value="1"/>
</dbReference>
<organism evidence="3 4">
    <name type="scientific">Succiniclasticum ruminis</name>
    <dbReference type="NCBI Taxonomy" id="40841"/>
    <lineage>
        <taxon>Bacteria</taxon>
        <taxon>Bacillati</taxon>
        <taxon>Bacillota</taxon>
        <taxon>Negativicutes</taxon>
        <taxon>Acidaminococcales</taxon>
        <taxon>Acidaminococcaceae</taxon>
        <taxon>Succiniclasticum</taxon>
    </lineage>
</organism>
<keyword evidence="1" id="KW-1133">Transmembrane helix</keyword>
<dbReference type="NCBIfam" id="TIGR00254">
    <property type="entry name" value="GGDEF"/>
    <property type="match status" value="1"/>
</dbReference>
<dbReference type="CDD" id="cd01949">
    <property type="entry name" value="GGDEF"/>
    <property type="match status" value="1"/>
</dbReference>